<evidence type="ECO:0000313" key="2">
    <source>
        <dbReference type="Proteomes" id="UP001302494"/>
    </source>
</evidence>
<dbReference type="RefSeq" id="WP_312744169.1">
    <property type="nucleotide sequence ID" value="NZ_CP116968.1"/>
</dbReference>
<evidence type="ECO:0000313" key="1">
    <source>
        <dbReference type="EMBL" id="WNM61696.1"/>
    </source>
</evidence>
<keyword evidence="2" id="KW-1185">Reference proteome</keyword>
<sequence>MAFTAYIPGCSFLSGQDLVVDRYMACPIDSVWDSSLESLRSYPVTKKDKSNGVIETGWRVEYVEGAKYGLFQREGMGDKERSQLTLTMKPLDSNAVRLQIAERRQHWGFRGGARLYDWYPVEPSQQAVNHLLNNLTEKLEAEGCFIES</sequence>
<dbReference type="Proteomes" id="UP001302494">
    <property type="component" value="Chromosome"/>
</dbReference>
<accession>A0AA96K027</accession>
<proteinExistence type="predicted"/>
<protein>
    <submittedName>
        <fullName evidence="1">Uncharacterized protein</fullName>
    </submittedName>
</protein>
<dbReference type="EMBL" id="CP116968">
    <property type="protein sequence ID" value="WNM61696.1"/>
    <property type="molecule type" value="Genomic_DNA"/>
</dbReference>
<gene>
    <name evidence="1" type="ORF">PQG83_18415</name>
</gene>
<reference evidence="1 2" key="1">
    <citation type="submission" date="2023-01" db="EMBL/GenBank/DDBJ databases">
        <title>Cultivation and genomic characterization of new, ubiquitous marine nitrite-oxidizing bacteria from the Nitrospirales.</title>
        <authorList>
            <person name="Mueller A.J."/>
            <person name="Daebeler A."/>
            <person name="Herbold C.W."/>
            <person name="Kirkegaard R.H."/>
            <person name="Daims H."/>
        </authorList>
    </citation>
    <scope>NUCLEOTIDE SEQUENCE [LARGE SCALE GENOMIC DNA]</scope>
    <source>
        <strain evidence="1 2">DK</strain>
    </source>
</reference>
<organism evidence="1 2">
    <name type="scientific">Candidatus Nitrospira neomarina</name>
    <dbReference type="NCBI Taxonomy" id="3020899"/>
    <lineage>
        <taxon>Bacteria</taxon>
        <taxon>Pseudomonadati</taxon>
        <taxon>Nitrospirota</taxon>
        <taxon>Nitrospiria</taxon>
        <taxon>Nitrospirales</taxon>
        <taxon>Nitrospiraceae</taxon>
        <taxon>Nitrospira</taxon>
    </lineage>
</organism>
<dbReference type="AlphaFoldDB" id="A0AA96K027"/>
<name>A0AA96K027_9BACT</name>
<dbReference type="KEGG" id="nneo:PQG83_18415"/>